<dbReference type="EMBL" id="AK372858">
    <property type="protein sequence ID" value="BAK04055.1"/>
    <property type="molecule type" value="mRNA"/>
</dbReference>
<gene>
    <name evidence="4" type="primary">LOC123439722</name>
</gene>
<dbReference type="PANTHER" id="PTHR12121">
    <property type="entry name" value="CARBON CATABOLITE REPRESSOR PROTEIN 4"/>
    <property type="match status" value="1"/>
</dbReference>
<dbReference type="InterPro" id="IPR036691">
    <property type="entry name" value="Endo/exonu/phosph_ase_sf"/>
</dbReference>
<feature type="compositionally biased region" description="Basic and acidic residues" evidence="1">
    <location>
        <begin position="202"/>
        <end position="217"/>
    </location>
</feature>
<evidence type="ECO:0000313" key="5">
    <source>
        <dbReference type="Proteomes" id="UP000011116"/>
    </source>
</evidence>
<organism evidence="3">
    <name type="scientific">Hordeum vulgare subsp. vulgare</name>
    <name type="common">Domesticated barley</name>
    <dbReference type="NCBI Taxonomy" id="112509"/>
    <lineage>
        <taxon>Eukaryota</taxon>
        <taxon>Viridiplantae</taxon>
        <taxon>Streptophyta</taxon>
        <taxon>Embryophyta</taxon>
        <taxon>Tracheophyta</taxon>
        <taxon>Spermatophyta</taxon>
        <taxon>Magnoliopsida</taxon>
        <taxon>Liliopsida</taxon>
        <taxon>Poales</taxon>
        <taxon>Poaceae</taxon>
        <taxon>BOP clade</taxon>
        <taxon>Pooideae</taxon>
        <taxon>Triticodae</taxon>
        <taxon>Triticeae</taxon>
        <taxon>Hordeinae</taxon>
        <taxon>Hordeum</taxon>
    </lineage>
</organism>
<dbReference type="PANTHER" id="PTHR12121:SF68">
    <property type="entry name" value="CARBON CATABOLITE REPRESSOR PROTEIN 4 HOMOLOG 4-RELATED"/>
    <property type="match status" value="1"/>
</dbReference>
<proteinExistence type="evidence at transcript level"/>
<dbReference type="Proteomes" id="UP000011116">
    <property type="component" value="Chromosome 1H"/>
</dbReference>
<evidence type="ECO:0000313" key="4">
    <source>
        <dbReference type="EnsemblPlants" id="HORVU.MOREX.r3.1HG0058500.1"/>
    </source>
</evidence>
<reference evidence="4" key="3">
    <citation type="submission" date="2020-10" db="EMBL/GenBank/DDBJ databases">
        <authorList>
            <person name="Scholz U."/>
            <person name="Mascher M."/>
            <person name="Fiebig A."/>
        </authorList>
    </citation>
    <scope>NUCLEOTIDE SEQUENCE [LARGE SCALE GENOMIC DNA]</scope>
    <source>
        <strain evidence="4">cv. Morex</strain>
    </source>
</reference>
<keyword evidence="5" id="KW-1185">Reference proteome</keyword>
<dbReference type="InterPro" id="IPR050410">
    <property type="entry name" value="CCR4/nocturin_mRNA_transcr"/>
</dbReference>
<dbReference type="Pfam" id="PF03372">
    <property type="entry name" value="Exo_endo_phos"/>
    <property type="match status" value="1"/>
</dbReference>
<accession>F2E9N3</accession>
<feature type="region of interest" description="Disordered" evidence="1">
    <location>
        <begin position="190"/>
        <end position="217"/>
    </location>
</feature>
<dbReference type="GO" id="GO:0003824">
    <property type="term" value="F:catalytic activity"/>
    <property type="evidence" value="ECO:0007669"/>
    <property type="project" value="InterPro"/>
</dbReference>
<reference evidence="5" key="2">
    <citation type="journal article" date="2012" name="Nature">
        <title>A physical, genetic and functional sequence assembly of the barley genome.</title>
        <authorList>
            <consortium name="The International Barley Genome Sequencing Consortium"/>
            <person name="Mayer K.F."/>
            <person name="Waugh R."/>
            <person name="Brown J.W."/>
            <person name="Schulman A."/>
            <person name="Langridge P."/>
            <person name="Platzer M."/>
            <person name="Fincher G.B."/>
            <person name="Muehlbauer G.J."/>
            <person name="Sato K."/>
            <person name="Close T.J."/>
            <person name="Wise R.P."/>
            <person name="Stein N."/>
        </authorList>
    </citation>
    <scope>NUCLEOTIDE SEQUENCE [LARGE SCALE GENOMIC DNA]</scope>
    <source>
        <strain evidence="5">cv. Morex</strain>
    </source>
</reference>
<dbReference type="SMR" id="F2E9N3"/>
<reference evidence="3" key="1">
    <citation type="journal article" date="2011" name="Plant Physiol.">
        <title>Comprehensive sequence analysis of 24,783 barley full-length cDNAs derived from 12 clone libraries.</title>
        <authorList>
            <person name="Matsumoto T."/>
            <person name="Tanaka T."/>
            <person name="Sakai H."/>
            <person name="Amano N."/>
            <person name="Kanamori H."/>
            <person name="Kurita K."/>
            <person name="Kikuta A."/>
            <person name="Kamiya K."/>
            <person name="Yamamoto M."/>
            <person name="Ikawa H."/>
            <person name="Fujii N."/>
            <person name="Hori K."/>
            <person name="Itoh T."/>
            <person name="Sato K."/>
        </authorList>
    </citation>
    <scope>NUCLEOTIDE SEQUENCE</scope>
    <source>
        <tissue evidence="3">Flower</tissue>
    </source>
</reference>
<dbReference type="AlphaFoldDB" id="F2E9N3"/>
<feature type="domain" description="Endonuclease/exonuclease/phosphatase" evidence="2">
    <location>
        <begin position="76"/>
        <end position="384"/>
    </location>
</feature>
<dbReference type="SUPFAM" id="SSF56219">
    <property type="entry name" value="DNase I-like"/>
    <property type="match status" value="1"/>
</dbReference>
<dbReference type="KEGG" id="hvg:123439722"/>
<dbReference type="FunFam" id="3.60.10.10:FF:000067">
    <property type="entry name" value="Carbon catabolite repressor protein 4 homolog 4"/>
    <property type="match status" value="1"/>
</dbReference>
<reference evidence="4" key="4">
    <citation type="submission" date="2022-01" db="UniProtKB">
        <authorList>
            <consortium name="EnsemblPlants"/>
        </authorList>
    </citation>
    <scope>IDENTIFICATION</scope>
    <source>
        <strain evidence="4">subsp. vulgare</strain>
    </source>
</reference>
<dbReference type="Gramene" id="HORVU.MOREX.r2.1HG0046350.1">
    <property type="protein sequence ID" value="HORVU.MOREX.r2.1HG0046350.1"/>
    <property type="gene ID" value="HORVU.MOREX.r2.1HG0046350"/>
</dbReference>
<protein>
    <submittedName>
        <fullName evidence="3">Predicted protein</fullName>
    </submittedName>
</protein>
<feature type="compositionally biased region" description="Low complexity" evidence="1">
    <location>
        <begin position="192"/>
        <end position="201"/>
    </location>
</feature>
<dbReference type="EnsemblPlants" id="HORVU.MOREX.r3.1HG0058500.1">
    <property type="protein sequence ID" value="HORVU.MOREX.r3.1HG0058500.1"/>
    <property type="gene ID" value="HORVU.MOREX.r3.1HG0058500"/>
</dbReference>
<evidence type="ECO:0000313" key="3">
    <source>
        <dbReference type="EMBL" id="BAK04055.1"/>
    </source>
</evidence>
<dbReference type="Gene3D" id="3.60.10.10">
    <property type="entry name" value="Endonuclease/exonuclease/phosphatase"/>
    <property type="match status" value="1"/>
</dbReference>
<dbReference type="Gramene" id="HORVU.MOREX.r3.1HG0058500.1">
    <property type="protein sequence ID" value="HORVU.MOREX.r3.1HG0058500.1"/>
    <property type="gene ID" value="HORVU.MOREX.r3.1HG0058500"/>
</dbReference>
<evidence type="ECO:0000256" key="1">
    <source>
        <dbReference type="SAM" id="MobiDB-lite"/>
    </source>
</evidence>
<dbReference type="InterPro" id="IPR005135">
    <property type="entry name" value="Endo/exonuclease/phosphatase"/>
</dbReference>
<dbReference type="GeneID" id="123439722"/>
<evidence type="ECO:0000259" key="2">
    <source>
        <dbReference type="Pfam" id="PF03372"/>
    </source>
</evidence>
<dbReference type="OrthoDB" id="2866996at2759"/>
<sequence>MLLKPQAIWAASLPLFLGRRLLPKSSSSPPPCGRRLPLRPICKRRMSAQAEPRFSPLPTARSEPDAGADGHQFRLVSYNILAQVYVKSAFFPHSPSASLKWKARSKAVLTELKSFNADLMCIQELDEYETFYRKNMESSGYSSIYVQRSGDKRDGCGIFYKPKSVELLQKEVIHYNDLVETCLLDDTVISAPSNNSSPSEESSGKEDNKKRGDPDDPRVRLKRDCVGLLAAFKLSDPCEHILIVANTHIYWDPEWIDVKLAQAKYLLSKVFEFEKIISNKFTCKPSVIIAGDFNSTPGDKVYNYLVSASSESTDEAPIKLRSLYAANGGEPEFTNCTPGFTGTLDYIFLSGDNSIKPTTLLRIPRGGSPDVEGGLPNFHHPSDHLPIGADFQLLSS</sequence>
<dbReference type="RefSeq" id="XP_044972346.1">
    <property type="nucleotide sequence ID" value="XM_045116411.1"/>
</dbReference>
<dbReference type="GO" id="GO:0003730">
    <property type="term" value="F:mRNA 3'-UTR binding"/>
    <property type="evidence" value="ECO:0000318"/>
    <property type="project" value="GO_Central"/>
</dbReference>
<name>F2E9N3_HORVV</name>